<gene>
    <name evidence="11" type="primary">galK_3</name>
    <name evidence="11" type="ORF">EMA8858_03693</name>
</gene>
<evidence type="ECO:0000259" key="8">
    <source>
        <dbReference type="Pfam" id="PF00288"/>
    </source>
</evidence>
<evidence type="ECO:0000313" key="12">
    <source>
        <dbReference type="Proteomes" id="UP000837932"/>
    </source>
</evidence>
<evidence type="ECO:0000256" key="4">
    <source>
        <dbReference type="ARBA" id="ARBA00022777"/>
    </source>
</evidence>
<dbReference type="Pfam" id="PF10509">
    <property type="entry name" value="GalKase_gal_bdg"/>
    <property type="match status" value="1"/>
</dbReference>
<dbReference type="RefSeq" id="WP_238808320.1">
    <property type="nucleotide sequence ID" value="NZ_CAKLPY010000004.1"/>
</dbReference>
<dbReference type="InterPro" id="IPR019539">
    <property type="entry name" value="GalKase_N"/>
</dbReference>
<keyword evidence="2 11" id="KW-0808">Transferase</keyword>
<keyword evidence="4" id="KW-0418">Kinase</keyword>
<dbReference type="PROSITE" id="PS00106">
    <property type="entry name" value="GALACTOKINASE"/>
    <property type="match status" value="1"/>
</dbReference>
<dbReference type="InterPro" id="IPR006203">
    <property type="entry name" value="GHMP_knse_ATP-bd_CS"/>
</dbReference>
<keyword evidence="6" id="KW-0299">Galactose metabolism</keyword>
<dbReference type="InterPro" id="IPR000705">
    <property type="entry name" value="Galactokinase"/>
</dbReference>
<proteinExistence type="inferred from homology"/>
<keyword evidence="6" id="KW-0119">Carbohydrate metabolism</keyword>
<keyword evidence="12" id="KW-1185">Reference proteome</keyword>
<dbReference type="PRINTS" id="PR00473">
    <property type="entry name" value="GALCTOKINASE"/>
</dbReference>
<organism evidence="11 12">
    <name type="scientific">Emticicia aquatica</name>
    <dbReference type="NCBI Taxonomy" id="1681835"/>
    <lineage>
        <taxon>Bacteria</taxon>
        <taxon>Pseudomonadati</taxon>
        <taxon>Bacteroidota</taxon>
        <taxon>Cytophagia</taxon>
        <taxon>Cytophagales</taxon>
        <taxon>Leadbetterellaceae</taxon>
        <taxon>Emticicia</taxon>
    </lineage>
</organism>
<evidence type="ECO:0000256" key="2">
    <source>
        <dbReference type="ARBA" id="ARBA00022679"/>
    </source>
</evidence>
<dbReference type="EC" id="2.7.1.6" evidence="7"/>
<comment type="similarity">
    <text evidence="1">Belongs to the GHMP kinase family. GalK subfamily.</text>
</comment>
<name>A0ABM9AU53_9BACT</name>
<sequence>MFNELIIQKFEHIFEHTPTYIVRAPGRINLIGEHTDYNYGFVLPAAIDKAIYFAVSLRNDQECHLYAYDLQDSIQFSLNNVNKSDKGWANFLIGVLAEILKKGCVIPTGFNLVFGGDVPLGAGLSSSAAVESGMGFALNHLFNLGLSKLDLALIAQKAEHNFAGVNCGIMDMFASIHGKKDSVIKLDCKDLSFQYFPFHAPNYTLVLCNTGVKHNLGDTEYNKRRAECEEGVSIMQNAFPQIESLRDVSAQMLRSQADKLSPKVYCRCKYIVEEIERVTVACEALEKDNLEAFGQKMYETHEGLSKEYEVSCPELDFLVEQTFNMNGAVIGARMMGGGFGGCTINLVRKNAVDDFIDKMTIAYKNKFNRVLLSYKINITNGVEEIKHVMDLA</sequence>
<accession>A0ABM9AU53</accession>
<dbReference type="InterPro" id="IPR020568">
    <property type="entry name" value="Ribosomal_Su5_D2-typ_SF"/>
</dbReference>
<dbReference type="Proteomes" id="UP000837932">
    <property type="component" value="Unassembled WGS sequence"/>
</dbReference>
<dbReference type="Pfam" id="PF08544">
    <property type="entry name" value="GHMP_kinases_C"/>
    <property type="match status" value="1"/>
</dbReference>
<dbReference type="InterPro" id="IPR036554">
    <property type="entry name" value="GHMP_kinase_C_sf"/>
</dbReference>
<dbReference type="InterPro" id="IPR014721">
    <property type="entry name" value="Ribsml_uS5_D2-typ_fold_subgr"/>
</dbReference>
<dbReference type="EMBL" id="CAKLPY010000004">
    <property type="protein sequence ID" value="CAH0997559.1"/>
    <property type="molecule type" value="Genomic_DNA"/>
</dbReference>
<dbReference type="Pfam" id="PF00288">
    <property type="entry name" value="GHMP_kinases_N"/>
    <property type="match status" value="1"/>
</dbReference>
<evidence type="ECO:0000313" key="11">
    <source>
        <dbReference type="EMBL" id="CAH0997559.1"/>
    </source>
</evidence>
<keyword evidence="3" id="KW-0547">Nucleotide-binding</keyword>
<evidence type="ECO:0000256" key="6">
    <source>
        <dbReference type="ARBA" id="ARBA00023144"/>
    </source>
</evidence>
<dbReference type="SUPFAM" id="SSF54211">
    <property type="entry name" value="Ribosomal protein S5 domain 2-like"/>
    <property type="match status" value="1"/>
</dbReference>
<dbReference type="InterPro" id="IPR019741">
    <property type="entry name" value="Galactokinase_CS"/>
</dbReference>
<dbReference type="PIRSF" id="PIRSF000530">
    <property type="entry name" value="Galactokinase"/>
    <property type="match status" value="1"/>
</dbReference>
<dbReference type="InterPro" id="IPR013750">
    <property type="entry name" value="GHMP_kinase_C_dom"/>
</dbReference>
<dbReference type="InterPro" id="IPR006206">
    <property type="entry name" value="Mevalonate/galactokinase"/>
</dbReference>
<evidence type="ECO:0000256" key="1">
    <source>
        <dbReference type="ARBA" id="ARBA00006566"/>
    </source>
</evidence>
<dbReference type="Gene3D" id="3.30.70.890">
    <property type="entry name" value="GHMP kinase, C-terminal domain"/>
    <property type="match status" value="1"/>
</dbReference>
<evidence type="ECO:0000259" key="10">
    <source>
        <dbReference type="Pfam" id="PF10509"/>
    </source>
</evidence>
<dbReference type="PANTHER" id="PTHR10457">
    <property type="entry name" value="MEVALONATE KINASE/GALACTOKINASE"/>
    <property type="match status" value="1"/>
</dbReference>
<feature type="domain" description="GHMP kinase C-terminal" evidence="9">
    <location>
        <begin position="283"/>
        <end position="364"/>
    </location>
</feature>
<feature type="domain" description="GHMP kinase N-terminal" evidence="8">
    <location>
        <begin position="91"/>
        <end position="179"/>
    </location>
</feature>
<dbReference type="PROSITE" id="PS00627">
    <property type="entry name" value="GHMP_KINASES_ATP"/>
    <property type="match status" value="1"/>
</dbReference>
<dbReference type="GO" id="GO:0004335">
    <property type="term" value="F:galactokinase activity"/>
    <property type="evidence" value="ECO:0007669"/>
    <property type="project" value="UniProtKB-EC"/>
</dbReference>
<comment type="caution">
    <text evidence="11">The sequence shown here is derived from an EMBL/GenBank/DDBJ whole genome shotgun (WGS) entry which is preliminary data.</text>
</comment>
<feature type="domain" description="Galactokinase N-terminal" evidence="10">
    <location>
        <begin position="8"/>
        <end position="56"/>
    </location>
</feature>
<dbReference type="PANTHER" id="PTHR10457:SF7">
    <property type="entry name" value="GALACTOKINASE-RELATED"/>
    <property type="match status" value="1"/>
</dbReference>
<evidence type="ECO:0000256" key="5">
    <source>
        <dbReference type="ARBA" id="ARBA00022840"/>
    </source>
</evidence>
<dbReference type="PRINTS" id="PR00959">
    <property type="entry name" value="MEVGALKINASE"/>
</dbReference>
<dbReference type="SUPFAM" id="SSF55060">
    <property type="entry name" value="GHMP Kinase, C-terminal domain"/>
    <property type="match status" value="1"/>
</dbReference>
<evidence type="ECO:0000256" key="7">
    <source>
        <dbReference type="NCBIfam" id="TIGR00131"/>
    </source>
</evidence>
<keyword evidence="5" id="KW-0067">ATP-binding</keyword>
<evidence type="ECO:0000259" key="9">
    <source>
        <dbReference type="Pfam" id="PF08544"/>
    </source>
</evidence>
<evidence type="ECO:0000256" key="3">
    <source>
        <dbReference type="ARBA" id="ARBA00022741"/>
    </source>
</evidence>
<dbReference type="Gene3D" id="3.30.230.10">
    <property type="match status" value="1"/>
</dbReference>
<dbReference type="InterPro" id="IPR006204">
    <property type="entry name" value="GHMP_kinase_N_dom"/>
</dbReference>
<protein>
    <recommendedName>
        <fullName evidence="7">Galactokinase</fullName>
        <ecNumber evidence="7">2.7.1.6</ecNumber>
    </recommendedName>
</protein>
<dbReference type="NCBIfam" id="TIGR00131">
    <property type="entry name" value="gal_kin"/>
    <property type="match status" value="1"/>
</dbReference>
<reference evidence="11" key="1">
    <citation type="submission" date="2021-12" db="EMBL/GenBank/DDBJ databases">
        <authorList>
            <person name="Rodrigo-Torres L."/>
            <person name="Arahal R. D."/>
            <person name="Lucena T."/>
        </authorList>
    </citation>
    <scope>NUCLEOTIDE SEQUENCE</scope>
    <source>
        <strain evidence="11">CECT 8858</strain>
    </source>
</reference>